<feature type="transmembrane region" description="Helical" evidence="9">
    <location>
        <begin position="187"/>
        <end position="215"/>
    </location>
</feature>
<dbReference type="GO" id="GO:0006820">
    <property type="term" value="P:monoatomic anion transport"/>
    <property type="evidence" value="ECO:0007669"/>
    <property type="project" value="TreeGrafter"/>
</dbReference>
<dbReference type="PANTHER" id="PTHR31618:SF7">
    <property type="entry name" value="MECHANOSENSITIVE ION CHANNEL PROTEIN"/>
    <property type="match status" value="1"/>
</dbReference>
<comment type="similarity">
    <text evidence="2 7">Belongs to the MscS (TC 1.A.23) family.</text>
</comment>
<evidence type="ECO:0000313" key="11">
    <source>
        <dbReference type="Proteomes" id="UP001515500"/>
    </source>
</evidence>
<dbReference type="GO" id="GO:0005886">
    <property type="term" value="C:plasma membrane"/>
    <property type="evidence" value="ECO:0007669"/>
    <property type="project" value="UniProtKB-UniRule"/>
</dbReference>
<feature type="transmembrane region" description="Helical" evidence="9">
    <location>
        <begin position="502"/>
        <end position="522"/>
    </location>
</feature>
<dbReference type="InterPro" id="IPR010920">
    <property type="entry name" value="LSM_dom_sf"/>
</dbReference>
<dbReference type="InterPro" id="IPR016688">
    <property type="entry name" value="MscS-like_plants/fungi"/>
</dbReference>
<dbReference type="Gene3D" id="2.30.30.60">
    <property type="match status" value="1"/>
</dbReference>
<evidence type="ECO:0000256" key="6">
    <source>
        <dbReference type="ARBA" id="ARBA00023136"/>
    </source>
</evidence>
<dbReference type="GO" id="GO:0050982">
    <property type="term" value="P:detection of mechanical stimulus"/>
    <property type="evidence" value="ECO:0007669"/>
    <property type="project" value="TreeGrafter"/>
</dbReference>
<feature type="transmembrane region" description="Helical" evidence="9">
    <location>
        <begin position="227"/>
        <end position="249"/>
    </location>
</feature>
<dbReference type="InterPro" id="IPR023408">
    <property type="entry name" value="MscS_beta-dom_sf"/>
</dbReference>
<proteinExistence type="inferred from homology"/>
<organism evidence="11 12">
    <name type="scientific">Dioscorea cayennensis subsp. rotundata</name>
    <name type="common">White Guinea yam</name>
    <name type="synonym">Dioscorea rotundata</name>
    <dbReference type="NCBI Taxonomy" id="55577"/>
    <lineage>
        <taxon>Eukaryota</taxon>
        <taxon>Viridiplantae</taxon>
        <taxon>Streptophyta</taxon>
        <taxon>Embryophyta</taxon>
        <taxon>Tracheophyta</taxon>
        <taxon>Spermatophyta</taxon>
        <taxon>Magnoliopsida</taxon>
        <taxon>Liliopsida</taxon>
        <taxon>Dioscoreales</taxon>
        <taxon>Dioscoreaceae</taxon>
        <taxon>Dioscorea</taxon>
    </lineage>
</organism>
<protein>
    <recommendedName>
        <fullName evidence="7">Mechanosensitive ion channel protein</fullName>
    </recommendedName>
</protein>
<dbReference type="SUPFAM" id="SSF50182">
    <property type="entry name" value="Sm-like ribonucleoproteins"/>
    <property type="match status" value="1"/>
</dbReference>
<dbReference type="FunFam" id="2.30.30.60:FF:000003">
    <property type="entry name" value="Predicted mechanosensitive ion channel"/>
    <property type="match status" value="1"/>
</dbReference>
<keyword evidence="5 9" id="KW-1133">Transmembrane helix</keyword>
<dbReference type="InterPro" id="IPR006685">
    <property type="entry name" value="MscS_channel_2nd"/>
</dbReference>
<feature type="region of interest" description="Disordered" evidence="8">
    <location>
        <begin position="20"/>
        <end position="39"/>
    </location>
</feature>
<feature type="region of interest" description="Disordered" evidence="8">
    <location>
        <begin position="47"/>
        <end position="121"/>
    </location>
</feature>
<evidence type="ECO:0000256" key="3">
    <source>
        <dbReference type="ARBA" id="ARBA00022448"/>
    </source>
</evidence>
<keyword evidence="3" id="KW-0813">Transport</keyword>
<dbReference type="RefSeq" id="XP_039127405.1">
    <property type="nucleotide sequence ID" value="XM_039271471.1"/>
</dbReference>
<dbReference type="RefSeq" id="XP_039127406.1">
    <property type="nucleotide sequence ID" value="XM_039271472.1"/>
</dbReference>
<dbReference type="PIRSF" id="PIRSF017209">
    <property type="entry name" value="Memb_At2g17000_prd"/>
    <property type="match status" value="1"/>
</dbReference>
<feature type="transmembrane region" description="Helical" evidence="9">
    <location>
        <begin position="155"/>
        <end position="175"/>
    </location>
</feature>
<evidence type="ECO:0000313" key="13">
    <source>
        <dbReference type="RefSeq" id="XP_039127406.1"/>
    </source>
</evidence>
<feature type="transmembrane region" description="Helical" evidence="9">
    <location>
        <begin position="534"/>
        <end position="557"/>
    </location>
</feature>
<evidence type="ECO:0000256" key="9">
    <source>
        <dbReference type="SAM" id="Phobius"/>
    </source>
</evidence>
<evidence type="ECO:0000256" key="5">
    <source>
        <dbReference type="ARBA" id="ARBA00022989"/>
    </source>
</evidence>
<evidence type="ECO:0000256" key="4">
    <source>
        <dbReference type="ARBA" id="ARBA00022692"/>
    </source>
</evidence>
<keyword evidence="11" id="KW-1185">Reference proteome</keyword>
<evidence type="ECO:0000313" key="12">
    <source>
        <dbReference type="RefSeq" id="XP_039127405.1"/>
    </source>
</evidence>
<accession>A0AB40BJ22</accession>
<dbReference type="Proteomes" id="UP001515500">
    <property type="component" value="Chromosome 6"/>
</dbReference>
<dbReference type="Pfam" id="PF00924">
    <property type="entry name" value="MS_channel_2nd"/>
    <property type="match status" value="1"/>
</dbReference>
<dbReference type="GeneID" id="120263530"/>
<name>A0AB40BJ22_DIOCR</name>
<feature type="domain" description="Mechanosensitive ion channel MscS" evidence="10">
    <location>
        <begin position="553"/>
        <end position="609"/>
    </location>
</feature>
<evidence type="ECO:0000259" key="10">
    <source>
        <dbReference type="Pfam" id="PF00924"/>
    </source>
</evidence>
<evidence type="ECO:0000256" key="2">
    <source>
        <dbReference type="ARBA" id="ARBA00008017"/>
    </source>
</evidence>
<feature type="transmembrane region" description="Helical" evidence="9">
    <location>
        <begin position="269"/>
        <end position="290"/>
    </location>
</feature>
<comment type="subcellular location">
    <subcellularLocation>
        <location evidence="1">Membrane</location>
        <topology evidence="1">Multi-pass membrane protein</topology>
    </subcellularLocation>
</comment>
<dbReference type="GO" id="GO:0008381">
    <property type="term" value="F:mechanosensitive monoatomic ion channel activity"/>
    <property type="evidence" value="ECO:0007669"/>
    <property type="project" value="TreeGrafter"/>
</dbReference>
<evidence type="ECO:0000256" key="1">
    <source>
        <dbReference type="ARBA" id="ARBA00004141"/>
    </source>
</evidence>
<evidence type="ECO:0000256" key="7">
    <source>
        <dbReference type="PIRNR" id="PIRNR017209"/>
    </source>
</evidence>
<keyword evidence="4 9" id="KW-0812">Transmembrane</keyword>
<reference evidence="12 13" key="1">
    <citation type="submission" date="2025-04" db="UniProtKB">
        <authorList>
            <consortium name="RefSeq"/>
        </authorList>
    </citation>
    <scope>IDENTIFICATION</scope>
</reference>
<keyword evidence="6 7" id="KW-0472">Membrane</keyword>
<gene>
    <name evidence="12 13" type="primary">LOC120263530</name>
</gene>
<sequence>MEVNAVKNSGEVVVVIAGEEEEAPISAKMGSLEESSKVPVELSPEIVKASASAKKPPKPPMPEGLSRRRSIPTSAFSKPKSRFVEQTVPVAPSSGEDCRTVSEGSPYHGSPNHKAGGTPKTPLAIEEEDEEEEICKKGQLANGGKKRWKLKMRVLIEWAILVLSMGCLITSLIVNRLQSFVIWGLEIWKWCVMVIVICCGRLVTQWFITVLVFLIEKNYVLRTKVLYFVYGLKNSVQVCIWLGLVLLSWCLLFKQGASRTRETAKVLDYVSRALVSLLIASVVWLVKTLLLKIMASNFHMNRFFDRIQESIFHQYVLQMLSGPPLMEFAEKVGKAKGTGQLSLRNIGKGKGKAGEEQGVIDVAKLQKMSQEKVSAWTMKGLVNVVICSGLTTISNTIDETFNEAEQRDREITSEWEAKVAAYQIFKNVAKHGYKYIEVEDLLRFLSKGEVEIVLPLFEGAAETGKIKKSALKNWVVKSYQDRKSLAHSLNDTKTAVKQLDKLVTVIVIIVMIIITLLLMGFATTKVLVFLSSQLLLVGFMFGNTCKMAFESIIFVFVMHPFDVGDRCVVDGVQMIVEEMNILTTVFLRFDNEKIYYPNSVLATKPISNFYRSPDMNDSIEFAIDVATSVECIGALKARVKAYIDNKPNHWHPNHNIVVKDIVNVNKMNMALFVRHTMNFQNFGEKNSRRSDLVLELKKIFEDLSIRYNLLPQDINLSYKGVIPAPLPISQSF</sequence>
<evidence type="ECO:0000256" key="8">
    <source>
        <dbReference type="SAM" id="MobiDB-lite"/>
    </source>
</evidence>
<dbReference type="AlphaFoldDB" id="A0AB40BJ22"/>
<dbReference type="PANTHER" id="PTHR31618">
    <property type="entry name" value="MECHANOSENSITIVE ION CHANNEL PROTEIN 5"/>
    <property type="match status" value="1"/>
</dbReference>